<feature type="domain" description="TonB C-terminal" evidence="11">
    <location>
        <begin position="153"/>
        <end position="249"/>
    </location>
</feature>
<dbReference type="Proteomes" id="UP000199214">
    <property type="component" value="Unassembled WGS sequence"/>
</dbReference>
<name>A0A1H7NKC0_9SPHN</name>
<evidence type="ECO:0000256" key="1">
    <source>
        <dbReference type="ARBA" id="ARBA00004383"/>
    </source>
</evidence>
<dbReference type="GO" id="GO:0055085">
    <property type="term" value="P:transmembrane transport"/>
    <property type="evidence" value="ECO:0007669"/>
    <property type="project" value="InterPro"/>
</dbReference>
<keyword evidence="6" id="KW-0812">Transmembrane</keyword>
<keyword evidence="7" id="KW-0653">Protein transport</keyword>
<keyword evidence="3" id="KW-0813">Transport</keyword>
<feature type="compositionally biased region" description="Gly residues" evidence="10">
    <location>
        <begin position="124"/>
        <end position="142"/>
    </location>
</feature>
<evidence type="ECO:0000256" key="8">
    <source>
        <dbReference type="ARBA" id="ARBA00022989"/>
    </source>
</evidence>
<dbReference type="InterPro" id="IPR006260">
    <property type="entry name" value="TonB/TolA_C"/>
</dbReference>
<proteinExistence type="inferred from homology"/>
<dbReference type="SUPFAM" id="SSF74653">
    <property type="entry name" value="TolA/TonB C-terminal domain"/>
    <property type="match status" value="1"/>
</dbReference>
<evidence type="ECO:0000313" key="12">
    <source>
        <dbReference type="EMBL" id="SEL24002.1"/>
    </source>
</evidence>
<dbReference type="RefSeq" id="WP_245708351.1">
    <property type="nucleotide sequence ID" value="NZ_FNZZ01000003.1"/>
</dbReference>
<keyword evidence="8" id="KW-1133">Transmembrane helix</keyword>
<evidence type="ECO:0000259" key="11">
    <source>
        <dbReference type="PROSITE" id="PS52015"/>
    </source>
</evidence>
<keyword evidence="9" id="KW-0472">Membrane</keyword>
<keyword evidence="4" id="KW-1003">Cell membrane</keyword>
<protein>
    <submittedName>
        <fullName evidence="12">Protein TonB</fullName>
    </submittedName>
</protein>
<dbReference type="STRING" id="1855283.SAMN05216382_1620"/>
<dbReference type="PANTHER" id="PTHR33446:SF11">
    <property type="entry name" value="TONB3"/>
    <property type="match status" value="1"/>
</dbReference>
<evidence type="ECO:0000313" key="13">
    <source>
        <dbReference type="Proteomes" id="UP000199214"/>
    </source>
</evidence>
<dbReference type="NCBIfam" id="TIGR01352">
    <property type="entry name" value="tonB_Cterm"/>
    <property type="match status" value="1"/>
</dbReference>
<feature type="region of interest" description="Disordered" evidence="10">
    <location>
        <begin position="115"/>
        <end position="165"/>
    </location>
</feature>
<evidence type="ECO:0000256" key="3">
    <source>
        <dbReference type="ARBA" id="ARBA00022448"/>
    </source>
</evidence>
<dbReference type="GO" id="GO:0015031">
    <property type="term" value="P:protein transport"/>
    <property type="evidence" value="ECO:0007669"/>
    <property type="project" value="UniProtKB-KW"/>
</dbReference>
<gene>
    <name evidence="12" type="ORF">SAMN05216382_1620</name>
</gene>
<keyword evidence="13" id="KW-1185">Reference proteome</keyword>
<dbReference type="InterPro" id="IPR037682">
    <property type="entry name" value="TonB_C"/>
</dbReference>
<evidence type="ECO:0000256" key="5">
    <source>
        <dbReference type="ARBA" id="ARBA00022519"/>
    </source>
</evidence>
<evidence type="ECO:0000256" key="4">
    <source>
        <dbReference type="ARBA" id="ARBA00022475"/>
    </source>
</evidence>
<accession>A0A1H7NKC0</accession>
<comment type="similarity">
    <text evidence="2">Belongs to the TonB family.</text>
</comment>
<reference evidence="13" key="1">
    <citation type="submission" date="2016-10" db="EMBL/GenBank/DDBJ databases">
        <authorList>
            <person name="Varghese N."/>
            <person name="Submissions S."/>
        </authorList>
    </citation>
    <scope>NUCLEOTIDE SEQUENCE [LARGE SCALE GENOMIC DNA]</scope>
    <source>
        <strain evidence="13">JS21-1</strain>
    </source>
</reference>
<feature type="region of interest" description="Disordered" evidence="10">
    <location>
        <begin position="47"/>
        <end position="76"/>
    </location>
</feature>
<evidence type="ECO:0000256" key="7">
    <source>
        <dbReference type="ARBA" id="ARBA00022927"/>
    </source>
</evidence>
<evidence type="ECO:0000256" key="6">
    <source>
        <dbReference type="ARBA" id="ARBA00022692"/>
    </source>
</evidence>
<comment type="subcellular location">
    <subcellularLocation>
        <location evidence="1">Cell inner membrane</location>
        <topology evidence="1">Single-pass membrane protein</topology>
        <orientation evidence="1">Periplasmic side</orientation>
    </subcellularLocation>
</comment>
<dbReference type="GO" id="GO:0031992">
    <property type="term" value="F:energy transducer activity"/>
    <property type="evidence" value="ECO:0007669"/>
    <property type="project" value="TreeGrafter"/>
</dbReference>
<sequence>MYAQPRQERLGAAAAALGVTAALGWALLNGLAGEAIRQRVDEGLRLFDLAPPPPPPRPKTVPRPKVSKRAEGRAAPPNIRSKATQVVAPKPFVVIPVPPPPIVVATKAFQGNQATQGAAPRVGPGTGAGGIGDGTGSGGWGDGDGDGGDETPPIQRKGRITDGDFPADIRDLAETGFEGTVSVKFLVQTNGRVGDCRITRSSGYRSLDDATCRLIQQRFRYEPSRDADGRPVPAWILENHTWAVEGDRR</sequence>
<dbReference type="GO" id="GO:0098797">
    <property type="term" value="C:plasma membrane protein complex"/>
    <property type="evidence" value="ECO:0007669"/>
    <property type="project" value="TreeGrafter"/>
</dbReference>
<dbReference type="AlphaFoldDB" id="A0A1H7NKC0"/>
<evidence type="ECO:0000256" key="10">
    <source>
        <dbReference type="SAM" id="MobiDB-lite"/>
    </source>
</evidence>
<dbReference type="Gene3D" id="3.30.1150.10">
    <property type="match status" value="1"/>
</dbReference>
<keyword evidence="5" id="KW-0997">Cell inner membrane</keyword>
<dbReference type="PANTHER" id="PTHR33446">
    <property type="entry name" value="PROTEIN TONB-RELATED"/>
    <property type="match status" value="1"/>
</dbReference>
<feature type="compositionally biased region" description="Pro residues" evidence="10">
    <location>
        <begin position="50"/>
        <end position="59"/>
    </location>
</feature>
<dbReference type="Pfam" id="PF03544">
    <property type="entry name" value="TonB_C"/>
    <property type="match status" value="1"/>
</dbReference>
<evidence type="ECO:0000256" key="9">
    <source>
        <dbReference type="ARBA" id="ARBA00023136"/>
    </source>
</evidence>
<dbReference type="EMBL" id="FNZZ01000003">
    <property type="protein sequence ID" value="SEL24002.1"/>
    <property type="molecule type" value="Genomic_DNA"/>
</dbReference>
<dbReference type="PROSITE" id="PS52015">
    <property type="entry name" value="TONB_CTD"/>
    <property type="match status" value="1"/>
</dbReference>
<dbReference type="InterPro" id="IPR051045">
    <property type="entry name" value="TonB-dependent_transducer"/>
</dbReference>
<evidence type="ECO:0000256" key="2">
    <source>
        <dbReference type="ARBA" id="ARBA00006555"/>
    </source>
</evidence>
<organism evidence="12 13">
    <name type="scientific">Sphingomonas palmae</name>
    <dbReference type="NCBI Taxonomy" id="1855283"/>
    <lineage>
        <taxon>Bacteria</taxon>
        <taxon>Pseudomonadati</taxon>
        <taxon>Pseudomonadota</taxon>
        <taxon>Alphaproteobacteria</taxon>
        <taxon>Sphingomonadales</taxon>
        <taxon>Sphingomonadaceae</taxon>
        <taxon>Sphingomonas</taxon>
    </lineage>
</organism>